<keyword evidence="2" id="KW-1185">Reference proteome</keyword>
<dbReference type="AlphaFoldDB" id="A0A2G9GY75"/>
<dbReference type="Proteomes" id="UP000231279">
    <property type="component" value="Unassembled WGS sequence"/>
</dbReference>
<dbReference type="EMBL" id="NKXS01003294">
    <property type="protein sequence ID" value="PIN10202.1"/>
    <property type="molecule type" value="Genomic_DNA"/>
</dbReference>
<evidence type="ECO:0000313" key="2">
    <source>
        <dbReference type="Proteomes" id="UP000231279"/>
    </source>
</evidence>
<dbReference type="OrthoDB" id="10254730at2759"/>
<name>A0A2G9GY75_9LAMI</name>
<comment type="caution">
    <text evidence="1">The sequence shown here is derived from an EMBL/GenBank/DDBJ whole genome shotgun (WGS) entry which is preliminary data.</text>
</comment>
<gene>
    <name evidence="1" type="ORF">CDL12_17209</name>
</gene>
<reference evidence="2" key="1">
    <citation type="journal article" date="2018" name="Gigascience">
        <title>Genome assembly of the Pink Ipe (Handroanthus impetiginosus, Bignoniaceae), a highly valued, ecologically keystone Neotropical timber forest tree.</title>
        <authorList>
            <person name="Silva-Junior O.B."/>
            <person name="Grattapaglia D."/>
            <person name="Novaes E."/>
            <person name="Collevatti R.G."/>
        </authorList>
    </citation>
    <scope>NUCLEOTIDE SEQUENCE [LARGE SCALE GENOMIC DNA]</scope>
    <source>
        <strain evidence="2">cv. UFG-1</strain>
    </source>
</reference>
<protein>
    <submittedName>
        <fullName evidence="1">Uncharacterized protein</fullName>
    </submittedName>
</protein>
<proteinExistence type="predicted"/>
<evidence type="ECO:0000313" key="1">
    <source>
        <dbReference type="EMBL" id="PIN10202.1"/>
    </source>
</evidence>
<organism evidence="1 2">
    <name type="scientific">Handroanthus impetiginosus</name>
    <dbReference type="NCBI Taxonomy" id="429701"/>
    <lineage>
        <taxon>Eukaryota</taxon>
        <taxon>Viridiplantae</taxon>
        <taxon>Streptophyta</taxon>
        <taxon>Embryophyta</taxon>
        <taxon>Tracheophyta</taxon>
        <taxon>Spermatophyta</taxon>
        <taxon>Magnoliopsida</taxon>
        <taxon>eudicotyledons</taxon>
        <taxon>Gunneridae</taxon>
        <taxon>Pentapetalae</taxon>
        <taxon>asterids</taxon>
        <taxon>lamiids</taxon>
        <taxon>Lamiales</taxon>
        <taxon>Bignoniaceae</taxon>
        <taxon>Crescentiina</taxon>
        <taxon>Tabebuia alliance</taxon>
        <taxon>Handroanthus</taxon>
    </lineage>
</organism>
<sequence length="81" mass="9300">MAVGAKVQIRCKIRGYDLEIEVLPVIHEFVTHFPGGLDQDEALDVFLDEYFLSHNSYVLDKERVHGVVRSLLEAWAIINEM</sequence>
<accession>A0A2G9GY75</accession>